<evidence type="ECO:0000256" key="8">
    <source>
        <dbReference type="ARBA" id="ARBA00022490"/>
    </source>
</evidence>
<dbReference type="GO" id="GO:0003723">
    <property type="term" value="F:RNA binding"/>
    <property type="evidence" value="ECO:0007669"/>
    <property type="project" value="UniProtKB-KW"/>
</dbReference>
<gene>
    <name evidence="27" type="ORF">MEDL_2870</name>
</gene>
<evidence type="ECO:0000256" key="22">
    <source>
        <dbReference type="SAM" id="MobiDB-lite"/>
    </source>
</evidence>
<dbReference type="Pfam" id="PF00271">
    <property type="entry name" value="Helicase_C"/>
    <property type="match status" value="1"/>
</dbReference>
<comment type="catalytic activity">
    <reaction evidence="19">
        <text>ATP + H2O = ADP + phosphate + H(+)</text>
        <dbReference type="Rhea" id="RHEA:13065"/>
        <dbReference type="ChEBI" id="CHEBI:15377"/>
        <dbReference type="ChEBI" id="CHEBI:15378"/>
        <dbReference type="ChEBI" id="CHEBI:30616"/>
        <dbReference type="ChEBI" id="CHEBI:43474"/>
        <dbReference type="ChEBI" id="CHEBI:456216"/>
        <dbReference type="EC" id="3.6.4.13"/>
    </reaction>
</comment>
<evidence type="ECO:0000256" key="19">
    <source>
        <dbReference type="ARBA" id="ARBA00047984"/>
    </source>
</evidence>
<dbReference type="PRINTS" id="PR00314">
    <property type="entry name" value="CLATHRINADPT"/>
</dbReference>
<feature type="domain" description="MHD" evidence="23">
    <location>
        <begin position="168"/>
        <end position="438"/>
    </location>
</feature>
<dbReference type="PROSITE" id="PS51195">
    <property type="entry name" value="Q_MOTIF"/>
    <property type="match status" value="1"/>
</dbReference>
<keyword evidence="9" id="KW-0254">Endocytosis</keyword>
<dbReference type="CDD" id="cd18787">
    <property type="entry name" value="SF2_C_DEAD"/>
    <property type="match status" value="1"/>
</dbReference>
<dbReference type="PROSITE" id="PS00990">
    <property type="entry name" value="CLAT_ADAPTOR_M_1"/>
    <property type="match status" value="1"/>
</dbReference>
<keyword evidence="14" id="KW-0694">RNA-binding</keyword>
<evidence type="ECO:0000259" key="24">
    <source>
        <dbReference type="PROSITE" id="PS51192"/>
    </source>
</evidence>
<name>A0A8S3PUI8_MYTED</name>
<dbReference type="Pfam" id="PF01217">
    <property type="entry name" value="Clat_adaptor_s"/>
    <property type="match status" value="1"/>
</dbReference>
<evidence type="ECO:0000256" key="16">
    <source>
        <dbReference type="ARBA" id="ARBA00023136"/>
    </source>
</evidence>
<dbReference type="SMART" id="SM00487">
    <property type="entry name" value="DEXDc"/>
    <property type="match status" value="1"/>
</dbReference>
<comment type="subcellular location">
    <subcellularLocation>
        <location evidence="2">Cell membrane</location>
    </subcellularLocation>
    <subcellularLocation>
        <location evidence="4">Cytoplasm</location>
    </subcellularLocation>
    <subcellularLocation>
        <location evidence="3">Membrane</location>
        <location evidence="3">Coated pit</location>
        <topology evidence="3">Peripheral membrane protein</topology>
        <orientation evidence="3">Cytoplasmic side</orientation>
    </subcellularLocation>
    <subcellularLocation>
        <location evidence="1">Nucleus</location>
    </subcellularLocation>
</comment>
<feature type="compositionally biased region" description="Polar residues" evidence="22">
    <location>
        <begin position="1022"/>
        <end position="1034"/>
    </location>
</feature>
<dbReference type="InterPro" id="IPR043512">
    <property type="entry name" value="Mu2_C"/>
</dbReference>
<evidence type="ECO:0000256" key="11">
    <source>
        <dbReference type="ARBA" id="ARBA00022801"/>
    </source>
</evidence>
<keyword evidence="18" id="KW-0539">Nucleus</keyword>
<dbReference type="PROSITE" id="PS00991">
    <property type="entry name" value="CLAT_ADAPTOR_M_2"/>
    <property type="match status" value="1"/>
</dbReference>
<evidence type="ECO:0000256" key="21">
    <source>
        <dbReference type="SAM" id="Coils"/>
    </source>
</evidence>
<dbReference type="GO" id="GO:0006897">
    <property type="term" value="P:endocytosis"/>
    <property type="evidence" value="ECO:0007669"/>
    <property type="project" value="UniProtKB-KW"/>
</dbReference>
<dbReference type="GO" id="GO:0005905">
    <property type="term" value="C:clathrin-coated pit"/>
    <property type="evidence" value="ECO:0007669"/>
    <property type="project" value="UniProtKB-KW"/>
</dbReference>
<dbReference type="Pfam" id="PF00270">
    <property type="entry name" value="DEAD"/>
    <property type="match status" value="1"/>
</dbReference>
<evidence type="ECO:0000256" key="10">
    <source>
        <dbReference type="ARBA" id="ARBA00022741"/>
    </source>
</evidence>
<evidence type="ECO:0000256" key="6">
    <source>
        <dbReference type="ARBA" id="ARBA00022448"/>
    </source>
</evidence>
<feature type="domain" description="DEAD-box RNA helicase Q" evidence="26">
    <location>
        <begin position="1103"/>
        <end position="1131"/>
    </location>
</feature>
<evidence type="ECO:0000259" key="25">
    <source>
        <dbReference type="PROSITE" id="PS51194"/>
    </source>
</evidence>
<evidence type="ECO:0000256" key="9">
    <source>
        <dbReference type="ARBA" id="ARBA00022583"/>
    </source>
</evidence>
<dbReference type="Gene3D" id="3.30.70.1820">
    <property type="entry name" value="L1 transposable element, RRM domain"/>
    <property type="match status" value="1"/>
</dbReference>
<keyword evidence="10" id="KW-0547">Nucleotide-binding</keyword>
<dbReference type="InterPro" id="IPR014014">
    <property type="entry name" value="RNA_helicase_DEAD_Q_motif"/>
</dbReference>
<feature type="coiled-coil region" evidence="21">
    <location>
        <begin position="917"/>
        <end position="951"/>
    </location>
</feature>
<evidence type="ECO:0000256" key="14">
    <source>
        <dbReference type="ARBA" id="ARBA00022884"/>
    </source>
</evidence>
<dbReference type="Gene3D" id="2.60.40.1170">
    <property type="entry name" value="Mu homology domain, subdomain B"/>
    <property type="match status" value="2"/>
</dbReference>
<evidence type="ECO:0000256" key="3">
    <source>
        <dbReference type="ARBA" id="ARBA00004277"/>
    </source>
</evidence>
<dbReference type="Proteomes" id="UP000683360">
    <property type="component" value="Unassembled WGS sequence"/>
</dbReference>
<dbReference type="InterPro" id="IPR022775">
    <property type="entry name" value="AP_mu_sigma_su"/>
</dbReference>
<evidence type="ECO:0000313" key="28">
    <source>
        <dbReference type="Proteomes" id="UP000683360"/>
    </source>
</evidence>
<keyword evidence="21" id="KW-0175">Coiled coil</keyword>
<dbReference type="GO" id="GO:0016787">
    <property type="term" value="F:hydrolase activity"/>
    <property type="evidence" value="ECO:0007669"/>
    <property type="project" value="UniProtKB-KW"/>
</dbReference>
<dbReference type="InterPro" id="IPR036691">
    <property type="entry name" value="Endo/exonu/phosph_ase_sf"/>
</dbReference>
<dbReference type="CDD" id="cd14836">
    <property type="entry name" value="AP2_Mu_N"/>
    <property type="match status" value="1"/>
</dbReference>
<evidence type="ECO:0000256" key="13">
    <source>
        <dbReference type="ARBA" id="ARBA00022840"/>
    </source>
</evidence>
<dbReference type="GO" id="GO:0003724">
    <property type="term" value="F:RNA helicase activity"/>
    <property type="evidence" value="ECO:0007669"/>
    <property type="project" value="UniProtKB-EC"/>
</dbReference>
<dbReference type="InterPro" id="IPR001392">
    <property type="entry name" value="Clathrin_mu"/>
</dbReference>
<dbReference type="FunFam" id="3.40.50.300:FF:000849">
    <property type="entry name" value="ATP-dependent RNA helicase DBP5"/>
    <property type="match status" value="1"/>
</dbReference>
<dbReference type="SUPFAM" id="SSF52540">
    <property type="entry name" value="P-loop containing nucleoside triphosphate hydrolases"/>
    <property type="match status" value="1"/>
</dbReference>
<reference evidence="27" key="1">
    <citation type="submission" date="2021-03" db="EMBL/GenBank/DDBJ databases">
        <authorList>
            <person name="Bekaert M."/>
        </authorList>
    </citation>
    <scope>NUCLEOTIDE SEQUENCE</scope>
</reference>
<dbReference type="InterPro" id="IPR014001">
    <property type="entry name" value="Helicase_ATP-bd"/>
</dbReference>
<dbReference type="CDD" id="cd09251">
    <property type="entry name" value="AP-2_Mu2_Cterm"/>
    <property type="match status" value="1"/>
</dbReference>
<dbReference type="Gene3D" id="3.40.50.300">
    <property type="entry name" value="P-loop containing nucleotide triphosphate hydrolases"/>
    <property type="match status" value="2"/>
</dbReference>
<organism evidence="27 28">
    <name type="scientific">Mytilus edulis</name>
    <name type="common">Blue mussel</name>
    <dbReference type="NCBI Taxonomy" id="6550"/>
    <lineage>
        <taxon>Eukaryota</taxon>
        <taxon>Metazoa</taxon>
        <taxon>Spiralia</taxon>
        <taxon>Lophotrochozoa</taxon>
        <taxon>Mollusca</taxon>
        <taxon>Bivalvia</taxon>
        <taxon>Autobranchia</taxon>
        <taxon>Pteriomorphia</taxon>
        <taxon>Mytilida</taxon>
        <taxon>Mytiloidea</taxon>
        <taxon>Mytilidae</taxon>
        <taxon>Mytilinae</taxon>
        <taxon>Mytilus</taxon>
    </lineage>
</organism>
<dbReference type="GO" id="GO:0006886">
    <property type="term" value="P:intracellular protein transport"/>
    <property type="evidence" value="ECO:0007669"/>
    <property type="project" value="InterPro"/>
</dbReference>
<evidence type="ECO:0000259" key="26">
    <source>
        <dbReference type="PROSITE" id="PS51195"/>
    </source>
</evidence>
<dbReference type="FunFam" id="3.30.450.60:FF:000002">
    <property type="entry name" value="AP-2 complex subunit mu, putative"/>
    <property type="match status" value="1"/>
</dbReference>
<evidence type="ECO:0000256" key="15">
    <source>
        <dbReference type="ARBA" id="ARBA00022927"/>
    </source>
</evidence>
<evidence type="ECO:0000256" key="7">
    <source>
        <dbReference type="ARBA" id="ARBA00022475"/>
    </source>
</evidence>
<sequence length="1494" mass="170006">MIGGLFIYNHKGEVLISRVYRDDIGRNAVDAFRVNVIHARQQVRSPVTNIARTSFFHIKRSNIWLAAVTKQNVNASMVFEFLLKMVEVMQSYFGKITEENIKNNFVLIYEILDEILDFGYPQNTDVGILKTFITQQGVKSQSKEETSQITSQVTGQIGWRREGIKYRRNELFLDVLESVNLLMSPQGQVLSAHVAGKIVMKSYLSGMPECKFGINDKVLVESKGKSIDDTGRTTNSNPSGKSSIAIDDCQFHQCVKLSKFETEHSISFIPPDGEFELMRYRTTKDISLPFRVIPLVREVGRSKMEVKVVVKSNFKPSLLAQKVEVRIPTPLNTSGVQVICMKGKAKYKASENAIVWKIKRMGGMKECQLSAEIELLNTNEKKKWTRPPISMNFEVPFAPSGFKVRYLKVFEPKLNYSDHDVIKWVRYIGRSGLGIESRFSSLETELAEVKQDMKQIEGRVTGSEHVVKKIENRFCFITEEFDNMRQENMELKEKLLEVQSRSMRENLLFGGILEDPREKDDYDNIETETVLKKFIKEKLKINEEIKFHIVHRLRPRKDAKPRTIVAKFESRKDRNKVLRAAPAKLKETSFSVFEQYPYEMVERRNVLWPIFKREQRLGNHARLKEDKLYVNGHRIYPEDVIEAQKNASNVPNNPSQDNMYPSQQGSQFLREHFGSRDESRADSEFVLWVKVDIPMQLTKIMFGCIYVPPENSRYSSKDAFDEIETELITLKDQSTATALLGDFNARTGSLCDYIIPDDELSKILNYDGIDEIDRCLYDYYNLCLYNVSLQRSSEDKGRINVYGNKLLQLCKNNCLYIANGRIGNDKNMGKVTSKETSLVDYLIVSGDLFPYITEFEVIDFDSLFSDIHCRLQFNLSAMLPDDLLDKNNSPNVPSKHIRWIGDKRDQFVDSVESKLTIDNLSNQLDTLDITNENFQTDLNELVESLNKFKLKIPYFLFKIRNYSHSENRKIESGGETKISIKMADLDWGASVDEQEQKLTAKSNEAKSWADQVEEFDINQQVDNLKITKPNQPETVNGAGSAASGEPKSTPDPGGAAEGGPEDGGNTKEDESLLRKLIHSKLISSKANLEVLQKDPNSPLYSVKTFEALNLKKELLEGVYKMGFTAPSKIQETALPTLLADPPVNMIAQSQSGTGKTAAFVLTMLSRVDISKDYPQCLCLAPTYELALQIGQNVEQMGQKMTGLRISYAVRGERVSRGQRKDDHIIIGTPGTVCDWAIKHKCFDPKLLTVFVLDEADVMIATQGHQDQSVRLQRMLNKQTCQMLLFSATYDDQVMDFAQAVIPRSPIVIKLRREEESLDNIKQFYIECTDVEAKFHALSNIYGTISIGQSMIFCATRKTAAWLAEMMTKDGHVVGLLTGELTIEQRAAIINRFKEGKEKVLITTNVTARGIDVEQVTVVVNFDPPLTQDFQPDYETYLHRIGRTGRFGKSGLAINMVDGRGSLSTFKSIEKHFGRLIYNYSNFQTEIIPKKNMFG</sequence>
<proteinExistence type="predicted"/>
<keyword evidence="28" id="KW-1185">Reference proteome</keyword>
<dbReference type="GO" id="GO:0030131">
    <property type="term" value="C:clathrin adaptor complex"/>
    <property type="evidence" value="ECO:0007669"/>
    <property type="project" value="InterPro"/>
</dbReference>
<dbReference type="InterPro" id="IPR043532">
    <property type="entry name" value="AP2_Mu_N"/>
</dbReference>
<accession>A0A8S3PUI8</accession>
<evidence type="ECO:0000256" key="18">
    <source>
        <dbReference type="ARBA" id="ARBA00023242"/>
    </source>
</evidence>
<keyword evidence="7" id="KW-1003">Cell membrane</keyword>
<dbReference type="Gene3D" id="3.60.10.10">
    <property type="entry name" value="Endonuclease/exonuclease/phosphatase"/>
    <property type="match status" value="1"/>
</dbReference>
<keyword evidence="13" id="KW-0067">ATP-binding</keyword>
<comment type="caution">
    <text evidence="27">The sequence shown here is derived from an EMBL/GenBank/DDBJ whole genome shotgun (WGS) entry which is preliminary data.</text>
</comment>
<dbReference type="SMART" id="SM00490">
    <property type="entry name" value="HELICc"/>
    <property type="match status" value="1"/>
</dbReference>
<keyword evidence="12" id="KW-0347">Helicase</keyword>
<evidence type="ECO:0000313" key="27">
    <source>
        <dbReference type="EMBL" id="CAG2187377.1"/>
    </source>
</evidence>
<dbReference type="GO" id="GO:0005886">
    <property type="term" value="C:plasma membrane"/>
    <property type="evidence" value="ECO:0007669"/>
    <property type="project" value="UniProtKB-SubCell"/>
</dbReference>
<dbReference type="OrthoDB" id="10265785at2759"/>
<evidence type="ECO:0000256" key="20">
    <source>
        <dbReference type="PROSITE-ProRule" id="PRU00552"/>
    </source>
</evidence>
<dbReference type="SUPFAM" id="SSF49447">
    <property type="entry name" value="Second domain of Mu2 adaptin subunit (ap50) of ap2 adaptor"/>
    <property type="match status" value="1"/>
</dbReference>
<dbReference type="Pfam" id="PF00928">
    <property type="entry name" value="Adap_comp_sub"/>
    <property type="match status" value="1"/>
</dbReference>
<keyword evidence="6" id="KW-0813">Transport</keyword>
<dbReference type="InterPro" id="IPR036168">
    <property type="entry name" value="AP2_Mu_C_sf"/>
</dbReference>
<dbReference type="InterPro" id="IPR011545">
    <property type="entry name" value="DEAD/DEAH_box_helicase_dom"/>
</dbReference>
<keyword evidence="16" id="KW-0472">Membrane</keyword>
<feature type="short sequence motif" description="Q motif" evidence="20">
    <location>
        <begin position="1103"/>
        <end position="1131"/>
    </location>
</feature>
<dbReference type="Gene3D" id="3.30.450.60">
    <property type="match status" value="1"/>
</dbReference>
<dbReference type="GO" id="GO:0005524">
    <property type="term" value="F:ATP binding"/>
    <property type="evidence" value="ECO:0007669"/>
    <property type="project" value="UniProtKB-KW"/>
</dbReference>
<dbReference type="InterPro" id="IPR001650">
    <property type="entry name" value="Helicase_C-like"/>
</dbReference>
<evidence type="ECO:0000259" key="23">
    <source>
        <dbReference type="PROSITE" id="PS51072"/>
    </source>
</evidence>
<feature type="region of interest" description="Disordered" evidence="22">
    <location>
        <begin position="1022"/>
        <end position="1068"/>
    </location>
</feature>
<dbReference type="InterPro" id="IPR028565">
    <property type="entry name" value="MHD"/>
</dbReference>
<evidence type="ECO:0000256" key="4">
    <source>
        <dbReference type="ARBA" id="ARBA00004496"/>
    </source>
</evidence>
<evidence type="ECO:0000256" key="1">
    <source>
        <dbReference type="ARBA" id="ARBA00004123"/>
    </source>
</evidence>
<feature type="domain" description="Helicase ATP-binding" evidence="24">
    <location>
        <begin position="1136"/>
        <end position="1307"/>
    </location>
</feature>
<feature type="domain" description="Helicase C-terminal" evidence="25">
    <location>
        <begin position="1319"/>
        <end position="1487"/>
    </location>
</feature>
<dbReference type="InterPro" id="IPR050431">
    <property type="entry name" value="Adaptor_comp_med_subunit"/>
</dbReference>
<dbReference type="SUPFAM" id="SSF64356">
    <property type="entry name" value="SNARE-like"/>
    <property type="match status" value="1"/>
</dbReference>
<dbReference type="PROSITE" id="PS51194">
    <property type="entry name" value="HELICASE_CTER"/>
    <property type="match status" value="1"/>
</dbReference>
<dbReference type="EMBL" id="CAJPWZ010000167">
    <property type="protein sequence ID" value="CAG2187377.1"/>
    <property type="molecule type" value="Genomic_DNA"/>
</dbReference>
<keyword evidence="15" id="KW-0653">Protein transport</keyword>
<dbReference type="PROSITE" id="PS51072">
    <property type="entry name" value="MHD"/>
    <property type="match status" value="1"/>
</dbReference>
<dbReference type="InterPro" id="IPR027417">
    <property type="entry name" value="P-loop_NTPase"/>
</dbReference>
<keyword evidence="11" id="KW-0378">Hydrolase</keyword>
<dbReference type="FunFam" id="3.40.50.300:FF:000318">
    <property type="entry name" value="ATP-dependent RNA helicase DDX19B"/>
    <property type="match status" value="1"/>
</dbReference>
<keyword evidence="8" id="KW-0963">Cytoplasm</keyword>
<dbReference type="InterPro" id="IPR018240">
    <property type="entry name" value="Clathrin_mu_CS"/>
</dbReference>
<evidence type="ECO:0000256" key="2">
    <source>
        <dbReference type="ARBA" id="ARBA00004236"/>
    </source>
</evidence>
<evidence type="ECO:0000256" key="5">
    <source>
        <dbReference type="ARBA" id="ARBA00012552"/>
    </source>
</evidence>
<evidence type="ECO:0000256" key="17">
    <source>
        <dbReference type="ARBA" id="ARBA00023176"/>
    </source>
</evidence>
<dbReference type="GO" id="GO:0005634">
    <property type="term" value="C:nucleus"/>
    <property type="evidence" value="ECO:0007669"/>
    <property type="project" value="UniProtKB-SubCell"/>
</dbReference>
<evidence type="ECO:0000256" key="12">
    <source>
        <dbReference type="ARBA" id="ARBA00022806"/>
    </source>
</evidence>
<feature type="coiled-coil region" evidence="21">
    <location>
        <begin position="439"/>
        <end position="501"/>
    </location>
</feature>
<dbReference type="InterPro" id="IPR011012">
    <property type="entry name" value="Longin-like_dom_sf"/>
</dbReference>
<keyword evidence="17" id="KW-0168">Coated pit</keyword>
<dbReference type="PROSITE" id="PS51192">
    <property type="entry name" value="HELICASE_ATP_BIND_1"/>
    <property type="match status" value="1"/>
</dbReference>
<protein>
    <recommendedName>
        <fullName evidence="5">RNA helicase</fullName>
        <ecNumber evidence="5">3.6.4.13</ecNumber>
    </recommendedName>
</protein>
<dbReference type="EC" id="3.6.4.13" evidence="5"/>
<dbReference type="FunFam" id="2.60.40.1170:FF:000003">
    <property type="entry name" value="Putative AP-2 complex subunit mu"/>
    <property type="match status" value="1"/>
</dbReference>
<dbReference type="PANTHER" id="PTHR10529">
    <property type="entry name" value="AP COMPLEX SUBUNIT MU"/>
    <property type="match status" value="1"/>
</dbReference>